<organism evidence="2 3">
    <name type="scientific">Thelohanellus kitauei</name>
    <name type="common">Myxosporean</name>
    <dbReference type="NCBI Taxonomy" id="669202"/>
    <lineage>
        <taxon>Eukaryota</taxon>
        <taxon>Metazoa</taxon>
        <taxon>Cnidaria</taxon>
        <taxon>Myxozoa</taxon>
        <taxon>Myxosporea</taxon>
        <taxon>Bivalvulida</taxon>
        <taxon>Platysporina</taxon>
        <taxon>Myxobolidae</taxon>
        <taxon>Thelohanellus</taxon>
    </lineage>
</organism>
<feature type="compositionally biased region" description="Acidic residues" evidence="1">
    <location>
        <begin position="374"/>
        <end position="387"/>
    </location>
</feature>
<proteinExistence type="predicted"/>
<feature type="compositionally biased region" description="Acidic residues" evidence="1">
    <location>
        <begin position="291"/>
        <end position="313"/>
    </location>
</feature>
<sequence>MSELKMELSIPKKNSTRHVRRETINLPLIKKGDKEKIQPIKDWNFQLHEIKPSKPSEHHEKKDKEITNEVSDQKDGKESEPNIHKPLTKDHHGINKETEHAVVEKDVIHPNEIPQDVEDLDNSIEGFTDVEGSNDINNLISEDSKHIHNHINRVVPEKGIDHHHAGKDYGHATTLDRHEIDEETNEIAHPHFGGVSESEEFDADFGQDPTKEETHDRNVIDEPFFDGKDEVTKDESEVQIPDLHIEHEEISHPDEEETGKDEKSGEKHIHDGTDIFYPTDDESTNDLSEDHIDDESEVECDLSEEDGETEINPEGEKSSNGEDIMTPTGSESNKDVSEGHVDHIVGETEEECSLPLGGEEDTDKDLSEGHTEGEAEEECSQLLDDEEETHKDDSGEECSQLLDGEEETHKDDSGEECSKLLDDEEETHKDDSGEECSQLLDDEEETPKDVYEGHVDHTSSETEEECSLPLGEEETETDLDGENKEKDDEDIMFPLVDEFVKDLSEGDDDIESESEEDCPIPYDADETEIDLEDDDWESPDGEDTEIPVVDEENHVIDHIDKDDEAECDLPKDDEEEHVSEDHGDQIDIEDVEECDLPDDDEEDVITEEDDKEYLLRRIIDGKVHEVKMVFEDNKTLIEVKDDVPRHPRIPNQKAMLHEHEA</sequence>
<feature type="compositionally biased region" description="Basic and acidic residues" evidence="1">
    <location>
        <begin position="48"/>
        <end position="95"/>
    </location>
</feature>
<protein>
    <submittedName>
        <fullName evidence="2">Replicase polyprotein 1a</fullName>
    </submittedName>
</protein>
<dbReference type="EMBL" id="JWZT01001192">
    <property type="protein sequence ID" value="KII72523.1"/>
    <property type="molecule type" value="Genomic_DNA"/>
</dbReference>
<feature type="compositionally biased region" description="Basic and acidic residues" evidence="1">
    <location>
        <begin position="243"/>
        <end position="253"/>
    </location>
</feature>
<feature type="compositionally biased region" description="Basic and acidic residues" evidence="1">
    <location>
        <begin position="447"/>
        <end position="460"/>
    </location>
</feature>
<feature type="compositionally biased region" description="Acidic residues" evidence="1">
    <location>
        <begin position="505"/>
        <end position="523"/>
    </location>
</feature>
<reference evidence="2 3" key="1">
    <citation type="journal article" date="2014" name="Genome Biol. Evol.">
        <title>The genome of the myxosporean Thelohanellus kitauei shows adaptations to nutrient acquisition within its fish host.</title>
        <authorList>
            <person name="Yang Y."/>
            <person name="Xiong J."/>
            <person name="Zhou Z."/>
            <person name="Huo F."/>
            <person name="Miao W."/>
            <person name="Ran C."/>
            <person name="Liu Y."/>
            <person name="Zhang J."/>
            <person name="Feng J."/>
            <person name="Wang M."/>
            <person name="Wang M."/>
            <person name="Wang L."/>
            <person name="Yao B."/>
        </authorList>
    </citation>
    <scope>NUCLEOTIDE SEQUENCE [LARGE SCALE GENOMIC DNA]</scope>
    <source>
        <strain evidence="2">Wuqing</strain>
    </source>
</reference>
<evidence type="ECO:0000313" key="2">
    <source>
        <dbReference type="EMBL" id="KII72523.1"/>
    </source>
</evidence>
<keyword evidence="3" id="KW-1185">Reference proteome</keyword>
<name>A0A0C2JSY3_THEKT</name>
<feature type="compositionally biased region" description="Basic and acidic residues" evidence="1">
    <location>
        <begin position="407"/>
        <end position="431"/>
    </location>
</feature>
<dbReference type="Proteomes" id="UP000031668">
    <property type="component" value="Unassembled WGS sequence"/>
</dbReference>
<evidence type="ECO:0000313" key="3">
    <source>
        <dbReference type="Proteomes" id="UP000031668"/>
    </source>
</evidence>
<feature type="region of interest" description="Disordered" evidence="1">
    <location>
        <begin position="563"/>
        <end position="588"/>
    </location>
</feature>
<feature type="region of interest" description="Disordered" evidence="1">
    <location>
        <begin position="47"/>
        <end position="95"/>
    </location>
</feature>
<feature type="compositionally biased region" description="Acidic residues" evidence="1">
    <location>
        <begin position="563"/>
        <end position="578"/>
    </location>
</feature>
<feature type="region of interest" description="Disordered" evidence="1">
    <location>
        <begin position="192"/>
        <end position="523"/>
    </location>
</feature>
<dbReference type="AlphaFoldDB" id="A0A0C2JSY3"/>
<comment type="caution">
    <text evidence="2">The sequence shown here is derived from an EMBL/GenBank/DDBJ whole genome shotgun (WGS) entry which is preliminary data.</text>
</comment>
<evidence type="ECO:0000256" key="1">
    <source>
        <dbReference type="SAM" id="MobiDB-lite"/>
    </source>
</evidence>
<accession>A0A0C2JSY3</accession>
<gene>
    <name evidence="2" type="ORF">RF11_01706</name>
</gene>
<feature type="compositionally biased region" description="Basic and acidic residues" evidence="1">
    <location>
        <begin position="364"/>
        <end position="373"/>
    </location>
</feature>
<feature type="compositionally biased region" description="Acidic residues" evidence="1">
    <location>
        <begin position="461"/>
        <end position="480"/>
    </location>
</feature>
<feature type="compositionally biased region" description="Basic and acidic residues" evidence="1">
    <location>
        <begin position="260"/>
        <end position="273"/>
    </location>
</feature>
<feature type="compositionally biased region" description="Acidic residues" evidence="1">
    <location>
        <begin position="347"/>
        <end position="363"/>
    </location>
</feature>
<feature type="compositionally biased region" description="Basic and acidic residues" evidence="1">
    <location>
        <begin position="209"/>
        <end position="236"/>
    </location>
</feature>
<dbReference type="OMA" id="GQVPHED"/>
<feature type="compositionally biased region" description="Basic and acidic residues" evidence="1">
    <location>
        <begin position="332"/>
        <end position="346"/>
    </location>
</feature>